<dbReference type="AlphaFoldDB" id="A0A7J8RC84"/>
<keyword evidence="2" id="KW-1185">Reference proteome</keyword>
<proteinExistence type="predicted"/>
<accession>A0A7J8RC84</accession>
<dbReference type="Proteomes" id="UP000593561">
    <property type="component" value="Unassembled WGS sequence"/>
</dbReference>
<evidence type="ECO:0000313" key="1">
    <source>
        <dbReference type="EMBL" id="MBA0610962.1"/>
    </source>
</evidence>
<name>A0A7J8RC84_GOSDV</name>
<evidence type="ECO:0000313" key="2">
    <source>
        <dbReference type="Proteomes" id="UP000593561"/>
    </source>
</evidence>
<comment type="caution">
    <text evidence="1">The sequence shown here is derived from an EMBL/GenBank/DDBJ whole genome shotgun (WGS) entry which is preliminary data.</text>
</comment>
<organism evidence="1 2">
    <name type="scientific">Gossypium davidsonii</name>
    <name type="common">Davidson's cotton</name>
    <name type="synonym">Gossypium klotzschianum subsp. davidsonii</name>
    <dbReference type="NCBI Taxonomy" id="34287"/>
    <lineage>
        <taxon>Eukaryota</taxon>
        <taxon>Viridiplantae</taxon>
        <taxon>Streptophyta</taxon>
        <taxon>Embryophyta</taxon>
        <taxon>Tracheophyta</taxon>
        <taxon>Spermatophyta</taxon>
        <taxon>Magnoliopsida</taxon>
        <taxon>eudicotyledons</taxon>
        <taxon>Gunneridae</taxon>
        <taxon>Pentapetalae</taxon>
        <taxon>rosids</taxon>
        <taxon>malvids</taxon>
        <taxon>Malvales</taxon>
        <taxon>Malvaceae</taxon>
        <taxon>Malvoideae</taxon>
        <taxon>Gossypium</taxon>
    </lineage>
</organism>
<protein>
    <recommendedName>
        <fullName evidence="3">RNase H type-1 domain-containing protein</fullName>
    </recommendedName>
</protein>
<dbReference type="EMBL" id="JABFAC010000004">
    <property type="protein sequence ID" value="MBA0610962.1"/>
    <property type="molecule type" value="Genomic_DNA"/>
</dbReference>
<evidence type="ECO:0008006" key="3">
    <source>
        <dbReference type="Google" id="ProtNLM"/>
    </source>
</evidence>
<gene>
    <name evidence="1" type="ORF">Godav_011689</name>
</gene>
<reference evidence="1 2" key="1">
    <citation type="journal article" date="2019" name="Genome Biol. Evol.">
        <title>Insights into the evolution of the New World diploid cottons (Gossypium, subgenus Houzingenia) based on genome sequencing.</title>
        <authorList>
            <person name="Grover C.E."/>
            <person name="Arick M.A. 2nd"/>
            <person name="Thrash A."/>
            <person name="Conover J.L."/>
            <person name="Sanders W.S."/>
            <person name="Peterson D.G."/>
            <person name="Frelichowski J.E."/>
            <person name="Scheffler J.A."/>
            <person name="Scheffler B.E."/>
            <person name="Wendel J.F."/>
        </authorList>
    </citation>
    <scope>NUCLEOTIDE SEQUENCE [LARGE SCALE GENOMIC DNA]</scope>
    <source>
        <strain evidence="1">27</strain>
        <tissue evidence="1">Leaf</tissue>
    </source>
</reference>
<sequence length="171" mass="19329">MVVFLHMLWTYYSSKEHPDISPLKLPVIVFLRASPSLYMVLCELSVSAHLNFPLYGYPVLPVKCFSELPVKCSLELPFSEALWVGSLAEITHTINRPISGAVQCWRLNFRGILDGLGILVYQGYDHVLIQTDSLEVAEFENWSTSHISRGDNQETNSLVKLAYGEAMDCEF</sequence>